<gene>
    <name evidence="1" type="ORF">V5N11_004518</name>
</gene>
<accession>A0ABD1C3B8</accession>
<keyword evidence="2" id="KW-1185">Reference proteome</keyword>
<name>A0ABD1C3B8_CARAN</name>
<dbReference type="Proteomes" id="UP001558713">
    <property type="component" value="Unassembled WGS sequence"/>
</dbReference>
<proteinExistence type="predicted"/>
<protein>
    <submittedName>
        <fullName evidence="1">Disease resistance protein LAZ5</fullName>
    </submittedName>
</protein>
<evidence type="ECO:0000313" key="2">
    <source>
        <dbReference type="Proteomes" id="UP001558713"/>
    </source>
</evidence>
<sequence>MRQKRNTSLDLKNCKNLIYLPTLPPNLEFFNAYGCKRLEKVANPLSHCMMTEQIRSSFFFTNCNNLDQDARDVISSYAQWKCHRLALECYDDRSVVSGAFNICYPGFEVPLWFHHEAVGSVLEPRLQTLQESLPD</sequence>
<dbReference type="EMBL" id="JBANAX010000059">
    <property type="protein sequence ID" value="KAL1223982.1"/>
    <property type="molecule type" value="Genomic_DNA"/>
</dbReference>
<organism evidence="1 2">
    <name type="scientific">Cardamine amara subsp. amara</name>
    <dbReference type="NCBI Taxonomy" id="228776"/>
    <lineage>
        <taxon>Eukaryota</taxon>
        <taxon>Viridiplantae</taxon>
        <taxon>Streptophyta</taxon>
        <taxon>Embryophyta</taxon>
        <taxon>Tracheophyta</taxon>
        <taxon>Spermatophyta</taxon>
        <taxon>Magnoliopsida</taxon>
        <taxon>eudicotyledons</taxon>
        <taxon>Gunneridae</taxon>
        <taxon>Pentapetalae</taxon>
        <taxon>rosids</taxon>
        <taxon>malvids</taxon>
        <taxon>Brassicales</taxon>
        <taxon>Brassicaceae</taxon>
        <taxon>Cardamineae</taxon>
        <taxon>Cardamine</taxon>
    </lineage>
</organism>
<reference evidence="1 2" key="1">
    <citation type="submission" date="2024-04" db="EMBL/GenBank/DDBJ databases">
        <title>Genome assembly C_amara_ONT_v2.</title>
        <authorList>
            <person name="Yant L."/>
            <person name="Moore C."/>
            <person name="Slenker M."/>
        </authorList>
    </citation>
    <scope>NUCLEOTIDE SEQUENCE [LARGE SCALE GENOMIC DNA]</scope>
    <source>
        <tissue evidence="1">Leaf</tissue>
    </source>
</reference>
<evidence type="ECO:0000313" key="1">
    <source>
        <dbReference type="EMBL" id="KAL1223982.1"/>
    </source>
</evidence>
<dbReference type="AlphaFoldDB" id="A0ABD1C3B8"/>
<comment type="caution">
    <text evidence="1">The sequence shown here is derived from an EMBL/GenBank/DDBJ whole genome shotgun (WGS) entry which is preliminary data.</text>
</comment>